<dbReference type="Proteomes" id="UP000190814">
    <property type="component" value="Unassembled WGS sequence"/>
</dbReference>
<sequence length="228" mass="25830">MSKKILIVDDDKDFTGIISDFLTDYGYDVSLAYDETSAYSLLQDNKFHLIILDINLPETTGFEICKELRRISDIPIIFASARTSETDKITGLNLGGDDYLSKPYSIQELLARVNALIRRTYGFTEEEIINFGDISVNISSRSVTKNGELINLSLREFDLLAYLCANKNKAIPKEKILNEVWGGFSDTDASSLTVHIRWLRTKLEDDPSNPKYLKTVYKVGYILECSDN</sequence>
<dbReference type="PANTHER" id="PTHR48111">
    <property type="entry name" value="REGULATOR OF RPOS"/>
    <property type="match status" value="1"/>
</dbReference>
<dbReference type="Gene3D" id="6.10.250.690">
    <property type="match status" value="1"/>
</dbReference>
<dbReference type="PANTHER" id="PTHR48111:SF40">
    <property type="entry name" value="PHOSPHATE REGULON TRANSCRIPTIONAL REGULATORY PROTEIN PHOB"/>
    <property type="match status" value="1"/>
</dbReference>
<dbReference type="RefSeq" id="WP_078765087.1">
    <property type="nucleotide sequence ID" value="NZ_FUXZ01000002.1"/>
</dbReference>
<evidence type="ECO:0000256" key="6">
    <source>
        <dbReference type="ARBA" id="ARBA00023163"/>
    </source>
</evidence>
<feature type="DNA-binding region" description="OmpR/PhoB-type" evidence="9">
    <location>
        <begin position="126"/>
        <end position="225"/>
    </location>
</feature>
<evidence type="ECO:0000259" key="11">
    <source>
        <dbReference type="PROSITE" id="PS51755"/>
    </source>
</evidence>
<feature type="domain" description="Response regulatory" evidence="10">
    <location>
        <begin position="4"/>
        <end position="117"/>
    </location>
</feature>
<dbReference type="GO" id="GO:0006355">
    <property type="term" value="P:regulation of DNA-templated transcription"/>
    <property type="evidence" value="ECO:0007669"/>
    <property type="project" value="InterPro"/>
</dbReference>
<dbReference type="PROSITE" id="PS50110">
    <property type="entry name" value="RESPONSE_REGULATORY"/>
    <property type="match status" value="1"/>
</dbReference>
<gene>
    <name evidence="12" type="ORF">SAMN02745111_00196</name>
</gene>
<dbReference type="SUPFAM" id="SSF52172">
    <property type="entry name" value="CheY-like"/>
    <property type="match status" value="1"/>
</dbReference>
<evidence type="ECO:0000256" key="5">
    <source>
        <dbReference type="ARBA" id="ARBA00023125"/>
    </source>
</evidence>
<evidence type="ECO:0000256" key="1">
    <source>
        <dbReference type="ARBA" id="ARBA00018672"/>
    </source>
</evidence>
<keyword evidence="6" id="KW-0804">Transcription</keyword>
<dbReference type="Pfam" id="PF00486">
    <property type="entry name" value="Trans_reg_C"/>
    <property type="match status" value="1"/>
</dbReference>
<keyword evidence="5 9" id="KW-0238">DNA-binding</keyword>
<evidence type="ECO:0000256" key="9">
    <source>
        <dbReference type="PROSITE-ProRule" id="PRU01091"/>
    </source>
</evidence>
<accession>A0A1T4V5P6</accession>
<dbReference type="SMART" id="SM00448">
    <property type="entry name" value="REC"/>
    <property type="match status" value="1"/>
</dbReference>
<dbReference type="EMBL" id="FUXZ01000002">
    <property type="protein sequence ID" value="SKA60172.1"/>
    <property type="molecule type" value="Genomic_DNA"/>
</dbReference>
<evidence type="ECO:0000256" key="7">
    <source>
        <dbReference type="ARBA" id="ARBA00024867"/>
    </source>
</evidence>
<name>A0A1T4V5P6_9FIRM</name>
<keyword evidence="3" id="KW-0902">Two-component regulatory system</keyword>
<organism evidence="12 13">
    <name type="scientific">Eubacterium uniforme</name>
    <dbReference type="NCBI Taxonomy" id="39495"/>
    <lineage>
        <taxon>Bacteria</taxon>
        <taxon>Bacillati</taxon>
        <taxon>Bacillota</taxon>
        <taxon>Clostridia</taxon>
        <taxon>Eubacteriales</taxon>
        <taxon>Eubacteriaceae</taxon>
        <taxon>Eubacterium</taxon>
    </lineage>
</organism>
<dbReference type="STRING" id="39495.SAMN02745111_00196"/>
<comment type="function">
    <text evidence="7">May play the central regulatory role in sporulation. It may be an element of the effector pathway responsible for the activation of sporulation genes in response to nutritional stress. Spo0A may act in concert with spo0H (a sigma factor) to control the expression of some genes that are critical to the sporulation process.</text>
</comment>
<dbReference type="InterPro" id="IPR039420">
    <property type="entry name" value="WalR-like"/>
</dbReference>
<dbReference type="InterPro" id="IPR016032">
    <property type="entry name" value="Sig_transdc_resp-reg_C-effctor"/>
</dbReference>
<dbReference type="GO" id="GO:0032993">
    <property type="term" value="C:protein-DNA complex"/>
    <property type="evidence" value="ECO:0007669"/>
    <property type="project" value="TreeGrafter"/>
</dbReference>
<evidence type="ECO:0000256" key="2">
    <source>
        <dbReference type="ARBA" id="ARBA00022553"/>
    </source>
</evidence>
<dbReference type="GO" id="GO:0000976">
    <property type="term" value="F:transcription cis-regulatory region binding"/>
    <property type="evidence" value="ECO:0007669"/>
    <property type="project" value="TreeGrafter"/>
</dbReference>
<keyword evidence="4" id="KW-0805">Transcription regulation</keyword>
<evidence type="ECO:0000256" key="8">
    <source>
        <dbReference type="PROSITE-ProRule" id="PRU00169"/>
    </source>
</evidence>
<dbReference type="Gene3D" id="3.40.50.2300">
    <property type="match status" value="1"/>
</dbReference>
<dbReference type="InterPro" id="IPR001867">
    <property type="entry name" value="OmpR/PhoB-type_DNA-bd"/>
</dbReference>
<dbReference type="SUPFAM" id="SSF46894">
    <property type="entry name" value="C-terminal effector domain of the bipartite response regulators"/>
    <property type="match status" value="1"/>
</dbReference>
<evidence type="ECO:0000256" key="4">
    <source>
        <dbReference type="ARBA" id="ARBA00023015"/>
    </source>
</evidence>
<proteinExistence type="predicted"/>
<feature type="modified residue" description="4-aspartylphosphate" evidence="8">
    <location>
        <position position="53"/>
    </location>
</feature>
<evidence type="ECO:0000259" key="10">
    <source>
        <dbReference type="PROSITE" id="PS50110"/>
    </source>
</evidence>
<dbReference type="AlphaFoldDB" id="A0A1T4V5P6"/>
<dbReference type="InterPro" id="IPR011006">
    <property type="entry name" value="CheY-like_superfamily"/>
</dbReference>
<dbReference type="SMART" id="SM00862">
    <property type="entry name" value="Trans_reg_C"/>
    <property type="match status" value="1"/>
</dbReference>
<feature type="domain" description="OmpR/PhoB-type" evidence="11">
    <location>
        <begin position="126"/>
        <end position="225"/>
    </location>
</feature>
<keyword evidence="13" id="KW-1185">Reference proteome</keyword>
<dbReference type="CDD" id="cd00383">
    <property type="entry name" value="trans_reg_C"/>
    <property type="match status" value="1"/>
</dbReference>
<dbReference type="FunFam" id="1.10.10.10:FF:000018">
    <property type="entry name" value="DNA-binding response regulator ResD"/>
    <property type="match status" value="1"/>
</dbReference>
<dbReference type="PROSITE" id="PS51755">
    <property type="entry name" value="OMPR_PHOB"/>
    <property type="match status" value="1"/>
</dbReference>
<reference evidence="12 13" key="1">
    <citation type="submission" date="2017-02" db="EMBL/GenBank/DDBJ databases">
        <authorList>
            <person name="Peterson S.W."/>
        </authorList>
    </citation>
    <scope>NUCLEOTIDE SEQUENCE [LARGE SCALE GENOMIC DNA]</scope>
    <source>
        <strain evidence="12 13">ATCC 35992</strain>
    </source>
</reference>
<dbReference type="GO" id="GO:0005829">
    <property type="term" value="C:cytosol"/>
    <property type="evidence" value="ECO:0007669"/>
    <property type="project" value="TreeGrafter"/>
</dbReference>
<dbReference type="Pfam" id="PF00072">
    <property type="entry name" value="Response_reg"/>
    <property type="match status" value="1"/>
</dbReference>
<evidence type="ECO:0000313" key="13">
    <source>
        <dbReference type="Proteomes" id="UP000190814"/>
    </source>
</evidence>
<dbReference type="Gene3D" id="1.10.10.10">
    <property type="entry name" value="Winged helix-like DNA-binding domain superfamily/Winged helix DNA-binding domain"/>
    <property type="match status" value="1"/>
</dbReference>
<evidence type="ECO:0000313" key="12">
    <source>
        <dbReference type="EMBL" id="SKA60172.1"/>
    </source>
</evidence>
<dbReference type="InterPro" id="IPR001789">
    <property type="entry name" value="Sig_transdc_resp-reg_receiver"/>
</dbReference>
<dbReference type="InterPro" id="IPR036388">
    <property type="entry name" value="WH-like_DNA-bd_sf"/>
</dbReference>
<dbReference type="OrthoDB" id="9790442at2"/>
<dbReference type="GO" id="GO:0000156">
    <property type="term" value="F:phosphorelay response regulator activity"/>
    <property type="evidence" value="ECO:0007669"/>
    <property type="project" value="TreeGrafter"/>
</dbReference>
<keyword evidence="2 8" id="KW-0597">Phosphoprotein</keyword>
<evidence type="ECO:0000256" key="3">
    <source>
        <dbReference type="ARBA" id="ARBA00023012"/>
    </source>
</evidence>
<protein>
    <recommendedName>
        <fullName evidence="1">Stage 0 sporulation protein A homolog</fullName>
    </recommendedName>
</protein>